<dbReference type="PANTHER" id="PTHR30469:SF15">
    <property type="entry name" value="HLYD FAMILY OF SECRETION PROTEINS"/>
    <property type="match status" value="1"/>
</dbReference>
<dbReference type="Gene3D" id="1.10.287.470">
    <property type="entry name" value="Helix hairpin bin"/>
    <property type="match status" value="3"/>
</dbReference>
<name>A0A1W1XVL5_9BACT</name>
<proteinExistence type="predicted"/>
<dbReference type="GO" id="GO:1990281">
    <property type="term" value="C:efflux pump complex"/>
    <property type="evidence" value="ECO:0007669"/>
    <property type="project" value="TreeGrafter"/>
</dbReference>
<feature type="domain" description="Multidrug resistance protein MdtA-like barrel-sandwich hybrid" evidence="4">
    <location>
        <begin position="77"/>
        <end position="252"/>
    </location>
</feature>
<dbReference type="PANTHER" id="PTHR30469">
    <property type="entry name" value="MULTIDRUG RESISTANCE PROTEIN MDTA"/>
    <property type="match status" value="1"/>
</dbReference>
<dbReference type="Gene3D" id="2.40.420.20">
    <property type="match status" value="1"/>
</dbReference>
<feature type="domain" description="Multidrug resistance protein MdtA-like alpha-helical hairpin" evidence="3">
    <location>
        <begin position="137"/>
        <end position="199"/>
    </location>
</feature>
<dbReference type="PRINTS" id="PR01490">
    <property type="entry name" value="RTXTOXIND"/>
</dbReference>
<dbReference type="InterPro" id="IPR058792">
    <property type="entry name" value="Beta-barrel_RND_2"/>
</dbReference>
<dbReference type="STRING" id="1121390.SAMN02746041_03116"/>
<dbReference type="Pfam" id="PF25876">
    <property type="entry name" value="HH_MFP_RND"/>
    <property type="match status" value="1"/>
</dbReference>
<evidence type="ECO:0000313" key="7">
    <source>
        <dbReference type="EMBL" id="SMC27917.1"/>
    </source>
</evidence>
<gene>
    <name evidence="7" type="ORF">SAMN02746041_03116</name>
</gene>
<keyword evidence="8" id="KW-1185">Reference proteome</keyword>
<evidence type="ECO:0000259" key="3">
    <source>
        <dbReference type="Pfam" id="PF25876"/>
    </source>
</evidence>
<accession>A0A1W1XVL5</accession>
<dbReference type="SUPFAM" id="SSF111369">
    <property type="entry name" value="HlyD-like secretion proteins"/>
    <property type="match status" value="3"/>
</dbReference>
<feature type="domain" description="CzcB-like C-terminal circularly permuted SH3-like" evidence="6">
    <location>
        <begin position="383"/>
        <end position="438"/>
    </location>
</feature>
<evidence type="ECO:0000259" key="5">
    <source>
        <dbReference type="Pfam" id="PF25954"/>
    </source>
</evidence>
<feature type="coiled-coil region" evidence="1">
    <location>
        <begin position="115"/>
        <end position="149"/>
    </location>
</feature>
<dbReference type="Gene3D" id="2.40.50.100">
    <property type="match status" value="2"/>
</dbReference>
<dbReference type="InterPro" id="IPR058624">
    <property type="entry name" value="MdtA-like_HH"/>
</dbReference>
<organism evidence="7 8">
    <name type="scientific">Desulfacinum hydrothermale DSM 13146</name>
    <dbReference type="NCBI Taxonomy" id="1121390"/>
    <lineage>
        <taxon>Bacteria</taxon>
        <taxon>Pseudomonadati</taxon>
        <taxon>Thermodesulfobacteriota</taxon>
        <taxon>Syntrophobacteria</taxon>
        <taxon>Syntrophobacterales</taxon>
        <taxon>Syntrophobacteraceae</taxon>
        <taxon>Desulfacinum</taxon>
    </lineage>
</organism>
<dbReference type="AlphaFoldDB" id="A0A1W1XVL5"/>
<dbReference type="GO" id="GO:0015562">
    <property type="term" value="F:efflux transmembrane transporter activity"/>
    <property type="evidence" value="ECO:0007669"/>
    <property type="project" value="TreeGrafter"/>
</dbReference>
<dbReference type="Gene3D" id="2.40.30.170">
    <property type="match status" value="1"/>
</dbReference>
<feature type="compositionally biased region" description="Basic and acidic residues" evidence="2">
    <location>
        <begin position="318"/>
        <end position="327"/>
    </location>
</feature>
<dbReference type="Pfam" id="PF25917">
    <property type="entry name" value="BSH_RND"/>
    <property type="match status" value="1"/>
</dbReference>
<dbReference type="InterPro" id="IPR058625">
    <property type="entry name" value="MdtA-like_BSH"/>
</dbReference>
<dbReference type="EMBL" id="FWXF01000025">
    <property type="protein sequence ID" value="SMC27917.1"/>
    <property type="molecule type" value="Genomic_DNA"/>
</dbReference>
<feature type="domain" description="CusB-like beta-barrel" evidence="5">
    <location>
        <begin position="264"/>
        <end position="322"/>
    </location>
</feature>
<dbReference type="Pfam" id="PF25954">
    <property type="entry name" value="Beta-barrel_RND_2"/>
    <property type="match status" value="1"/>
</dbReference>
<evidence type="ECO:0000256" key="1">
    <source>
        <dbReference type="SAM" id="Coils"/>
    </source>
</evidence>
<feature type="region of interest" description="Disordered" evidence="2">
    <location>
        <begin position="318"/>
        <end position="359"/>
    </location>
</feature>
<evidence type="ECO:0000259" key="6">
    <source>
        <dbReference type="Pfam" id="PF25975"/>
    </source>
</evidence>
<dbReference type="Proteomes" id="UP000192783">
    <property type="component" value="Unassembled WGS sequence"/>
</dbReference>
<dbReference type="InterPro" id="IPR058649">
    <property type="entry name" value="CzcB_C"/>
</dbReference>
<evidence type="ECO:0000313" key="8">
    <source>
        <dbReference type="Proteomes" id="UP000192783"/>
    </source>
</evidence>
<dbReference type="RefSeq" id="WP_170920663.1">
    <property type="nucleotide sequence ID" value="NZ_FWXF01000025.1"/>
</dbReference>
<protein>
    <submittedName>
        <fullName evidence="7">Barrel-sandwich domain of CusB or HlyD membrane-fusion</fullName>
    </submittedName>
</protein>
<sequence>MAHKVHEEAGPVDGRLRRLLWAGALAWLFLWGCSGEQAPTAPEPPRVSGVPVVTVRAETIPETVDLPGTVRAVVISTLSSKVLGRITAVHVREGDLVRKGQVLVEVDARQVEAGIRQAEASLEQARFAAQQAREAVRVAKADLQAAEADLGLARVTFERFKALFDRQSVSAQEFDQVAARHKAALAHVKKARRAVRAARAGRERAVAAQEAAQAALEAAKSLWDYTRIASPVDGVVTAKLAEVGQMAAPGVALVTVEDTRRYRLEVDVPESVLPFVHRGDPVPVFFAQARQPFMGRVSEIVPAVDAASRTARVKIDLAERDVAKGPGDEEEGKQGNARGEGDKGQGSPAKGAHGSASVLGPSDLLRSGAFARARFRLGKRSVIRVPREAVYERGQLTGVFVVDDEQTVHRRLVRLGRDLDGTVEVLSGLEAGERIAARIVPGLVDGARLVGN</sequence>
<keyword evidence="1" id="KW-0175">Coiled coil</keyword>
<reference evidence="7 8" key="1">
    <citation type="submission" date="2017-04" db="EMBL/GenBank/DDBJ databases">
        <authorList>
            <person name="Afonso C.L."/>
            <person name="Miller P.J."/>
            <person name="Scott M.A."/>
            <person name="Spackman E."/>
            <person name="Goraichik I."/>
            <person name="Dimitrov K.M."/>
            <person name="Suarez D.L."/>
            <person name="Swayne D.E."/>
        </authorList>
    </citation>
    <scope>NUCLEOTIDE SEQUENCE [LARGE SCALE GENOMIC DNA]</scope>
    <source>
        <strain evidence="7 8">DSM 13146</strain>
    </source>
</reference>
<evidence type="ECO:0000256" key="2">
    <source>
        <dbReference type="SAM" id="MobiDB-lite"/>
    </source>
</evidence>
<evidence type="ECO:0000259" key="4">
    <source>
        <dbReference type="Pfam" id="PF25917"/>
    </source>
</evidence>
<dbReference type="Pfam" id="PF25975">
    <property type="entry name" value="CzcB_C"/>
    <property type="match status" value="1"/>
</dbReference>